<dbReference type="GO" id="GO:0003677">
    <property type="term" value="F:DNA binding"/>
    <property type="evidence" value="ECO:0007669"/>
    <property type="project" value="InterPro"/>
</dbReference>
<dbReference type="Proteomes" id="UP000028702">
    <property type="component" value="Unassembled WGS sequence"/>
</dbReference>
<dbReference type="InterPro" id="IPR012318">
    <property type="entry name" value="HTH_CRP"/>
</dbReference>
<dbReference type="Gene3D" id="1.10.10.10">
    <property type="entry name" value="Winged helix-like DNA-binding domain superfamily/Winged helix DNA-binding domain"/>
    <property type="match status" value="1"/>
</dbReference>
<feature type="domain" description="HTH crp-type" evidence="1">
    <location>
        <begin position="1"/>
        <end position="38"/>
    </location>
</feature>
<keyword evidence="3" id="KW-1185">Reference proteome</keyword>
<dbReference type="EMBL" id="BBIO01000001">
    <property type="protein sequence ID" value="GAK43889.1"/>
    <property type="molecule type" value="Genomic_DNA"/>
</dbReference>
<evidence type="ECO:0000259" key="1">
    <source>
        <dbReference type="PROSITE" id="PS51063"/>
    </source>
</evidence>
<dbReference type="AlphaFoldDB" id="A0A081B771"/>
<dbReference type="InterPro" id="IPR036390">
    <property type="entry name" value="WH_DNA-bd_sf"/>
</dbReference>
<dbReference type="InterPro" id="IPR036388">
    <property type="entry name" value="WH-like_DNA-bd_sf"/>
</dbReference>
<gene>
    <name evidence="2" type="ORF">M2A_0388</name>
</gene>
<comment type="caution">
    <text evidence="2">The sequence shown here is derived from an EMBL/GenBank/DDBJ whole genome shotgun (WGS) entry which is preliminary data.</text>
</comment>
<proteinExistence type="predicted"/>
<protein>
    <submittedName>
        <fullName evidence="2">Probable transcriptional regulator, Crp/Fnr family protein</fullName>
    </submittedName>
</protein>
<accession>A0A081B771</accession>
<dbReference type="SUPFAM" id="SSF46785">
    <property type="entry name" value="Winged helix' DNA-binding domain"/>
    <property type="match status" value="1"/>
</dbReference>
<reference evidence="2 3" key="1">
    <citation type="submission" date="2014-07" db="EMBL/GenBank/DDBJ databases">
        <title>Tepidicaulis marinum gen. nov., sp. nov., a novel marine bacterium denitrifying nitrate to nitrous oxide strictly under microaerobic conditions.</title>
        <authorList>
            <person name="Takeuchi M."/>
            <person name="Yamagishi T."/>
            <person name="Kamagata Y."/>
            <person name="Oshima K."/>
            <person name="Hattori M."/>
            <person name="Katayama T."/>
            <person name="Hanada S."/>
            <person name="Tamaki H."/>
            <person name="Marumo K."/>
            <person name="Maeda H."/>
            <person name="Nedachi M."/>
            <person name="Iwasaki W."/>
            <person name="Suwa Y."/>
            <person name="Sakata S."/>
        </authorList>
    </citation>
    <scope>NUCLEOTIDE SEQUENCE [LARGE SCALE GENOMIC DNA]</scope>
    <source>
        <strain evidence="2 3">MA2</strain>
    </source>
</reference>
<dbReference type="PROSITE" id="PS51063">
    <property type="entry name" value="HTH_CRP_2"/>
    <property type="match status" value="1"/>
</dbReference>
<name>A0A081B771_9HYPH</name>
<dbReference type="Pfam" id="PF13545">
    <property type="entry name" value="HTH_Crp_2"/>
    <property type="match status" value="1"/>
</dbReference>
<sequence length="51" mass="5606">MADALGLTQVHVSRILNTLKQKNIIENYKDTLAIRDARALRQLASGGVKTV</sequence>
<evidence type="ECO:0000313" key="3">
    <source>
        <dbReference type="Proteomes" id="UP000028702"/>
    </source>
</evidence>
<evidence type="ECO:0000313" key="2">
    <source>
        <dbReference type="EMBL" id="GAK43889.1"/>
    </source>
</evidence>
<organism evidence="2 3">
    <name type="scientific">Tepidicaulis marinus</name>
    <dbReference type="NCBI Taxonomy" id="1333998"/>
    <lineage>
        <taxon>Bacteria</taxon>
        <taxon>Pseudomonadati</taxon>
        <taxon>Pseudomonadota</taxon>
        <taxon>Alphaproteobacteria</taxon>
        <taxon>Hyphomicrobiales</taxon>
        <taxon>Parvibaculaceae</taxon>
        <taxon>Tepidicaulis</taxon>
    </lineage>
</organism>
<dbReference type="GO" id="GO:0006355">
    <property type="term" value="P:regulation of DNA-templated transcription"/>
    <property type="evidence" value="ECO:0007669"/>
    <property type="project" value="InterPro"/>
</dbReference>